<keyword evidence="1" id="KW-0732">Signal</keyword>
<accession>A0ABS3Q272</accession>
<evidence type="ECO:0000313" key="3">
    <source>
        <dbReference type="Proteomes" id="UP000664835"/>
    </source>
</evidence>
<reference evidence="2 3" key="1">
    <citation type="submission" date="2021-03" db="EMBL/GenBank/DDBJ databases">
        <title>Thiomicrorhabdus sp.nov.,novel sulfur-oxidizing bacteria isolated from coastal sediment.</title>
        <authorList>
            <person name="Liu X."/>
        </authorList>
    </citation>
    <scope>NUCLEOTIDE SEQUENCE [LARGE SCALE GENOMIC DNA]</scope>
    <source>
        <strain evidence="2 3">6S2-11</strain>
    </source>
</reference>
<organism evidence="2 3">
    <name type="scientific">Thiomicrorhabdus marina</name>
    <dbReference type="NCBI Taxonomy" id="2818442"/>
    <lineage>
        <taxon>Bacteria</taxon>
        <taxon>Pseudomonadati</taxon>
        <taxon>Pseudomonadota</taxon>
        <taxon>Gammaproteobacteria</taxon>
        <taxon>Thiotrichales</taxon>
        <taxon>Piscirickettsiaceae</taxon>
        <taxon>Thiomicrorhabdus</taxon>
    </lineage>
</organism>
<dbReference type="Proteomes" id="UP000664835">
    <property type="component" value="Unassembled WGS sequence"/>
</dbReference>
<sequence length="429" mass="49373">MKPSTLVKQFILMSFFGSSISAHADSNDFSFDLSAYQKKPYEISGHFDLQASVSRIDQNSAASVLTYGSNPPKSLSQYYSELEFSGLYRAGDSTLNWQTLAQLENSNLPNLETKSKITFQQLYAHFSVSQKWQIDLGKKTVKWGKSYAWNPVGFIEYTKNPEDPELSREGFVMTALNYQQGSIGAWKNLSHSLYLLPRNRDINSELNADSGMTIAFKSSLLIEQTDLDFYLRYDSASNASSQQAFGFSFASNLSSNLEIHGDFAYLKNADSWQWNSNQLSPQTQNLWQQVIGLRYLDQHDITWILEWLHQPQALASSDLHEFNQQILESTIPQTQFAKTIFNQPTALQNQFYLKASQKDWLGIVYLNASLSLLFNPSDKSFALTPEWIYQPAKNHELRLRTSWLQGQQFTQYGEKLADYKLDIRWRYYY</sequence>
<feature type="signal peptide" evidence="1">
    <location>
        <begin position="1"/>
        <end position="24"/>
    </location>
</feature>
<proteinExistence type="predicted"/>
<comment type="caution">
    <text evidence="2">The sequence shown here is derived from an EMBL/GenBank/DDBJ whole genome shotgun (WGS) entry which is preliminary data.</text>
</comment>
<dbReference type="RefSeq" id="WP_208147358.1">
    <property type="nucleotide sequence ID" value="NZ_JAGETV010000003.1"/>
</dbReference>
<dbReference type="EMBL" id="JAGETV010000003">
    <property type="protein sequence ID" value="MBO1926419.1"/>
    <property type="molecule type" value="Genomic_DNA"/>
</dbReference>
<gene>
    <name evidence="2" type="ORF">J3998_02435</name>
</gene>
<feature type="chain" id="PRO_5045599166" description="Porin" evidence="1">
    <location>
        <begin position="25"/>
        <end position="429"/>
    </location>
</feature>
<evidence type="ECO:0000256" key="1">
    <source>
        <dbReference type="SAM" id="SignalP"/>
    </source>
</evidence>
<name>A0ABS3Q272_9GAMM</name>
<evidence type="ECO:0008006" key="4">
    <source>
        <dbReference type="Google" id="ProtNLM"/>
    </source>
</evidence>
<keyword evidence="3" id="KW-1185">Reference proteome</keyword>
<evidence type="ECO:0000313" key="2">
    <source>
        <dbReference type="EMBL" id="MBO1926419.1"/>
    </source>
</evidence>
<protein>
    <recommendedName>
        <fullName evidence="4">Porin</fullName>
    </recommendedName>
</protein>